<dbReference type="Proteomes" id="UP000694722">
    <property type="component" value="Unplaced"/>
</dbReference>
<dbReference type="Ensembl" id="ENSSSCT00040002137.1">
    <property type="protein sequence ID" value="ENSSSCP00040000583.1"/>
    <property type="gene ID" value="ENSSSCG00040001804.1"/>
</dbReference>
<reference evidence="1" key="1">
    <citation type="submission" date="2025-08" db="UniProtKB">
        <authorList>
            <consortium name="Ensembl"/>
        </authorList>
    </citation>
    <scope>IDENTIFICATION</scope>
</reference>
<dbReference type="AlphaFoldDB" id="A0A8D1BQR3"/>
<sequence length="223" mass="25798">MKLEHTLTPCTKINSKWLKDLNIRQDTIKLLEENIGKTLSDINIMNIFSGQSPKAIEIRAKINPWDLIKLKSFCTAKETKKTIKKKPKRQLTEWEKIVSNDATDKALISRTYKQLIQLNSKKTNQSMEKWAKDMNRHFSKEDIQMASKHMKKCSTTLIIREMQIKTTMRYHLTPVSWPSLINPQITSAGGAVEKREPSCTVGGNVNWYSHYGEQFGHTLEIYT</sequence>
<accession>A0A8D1BQR3</accession>
<proteinExistence type="predicted"/>
<protein>
    <submittedName>
        <fullName evidence="1">Uncharacterized protein</fullName>
    </submittedName>
</protein>
<evidence type="ECO:0000313" key="2">
    <source>
        <dbReference type="Proteomes" id="UP000694722"/>
    </source>
</evidence>
<evidence type="ECO:0000313" key="1">
    <source>
        <dbReference type="Ensembl" id="ENSSSCP00040000583.1"/>
    </source>
</evidence>
<organism evidence="1 2">
    <name type="scientific">Sus scrofa</name>
    <name type="common">Pig</name>
    <dbReference type="NCBI Taxonomy" id="9823"/>
    <lineage>
        <taxon>Eukaryota</taxon>
        <taxon>Metazoa</taxon>
        <taxon>Chordata</taxon>
        <taxon>Craniata</taxon>
        <taxon>Vertebrata</taxon>
        <taxon>Euteleostomi</taxon>
        <taxon>Mammalia</taxon>
        <taxon>Eutheria</taxon>
        <taxon>Laurasiatheria</taxon>
        <taxon>Artiodactyla</taxon>
        <taxon>Suina</taxon>
        <taxon>Suidae</taxon>
        <taxon>Sus</taxon>
    </lineage>
</organism>
<dbReference type="PANTHER" id="PTHR19446">
    <property type="entry name" value="REVERSE TRANSCRIPTASES"/>
    <property type="match status" value="1"/>
</dbReference>
<name>A0A8D1BQR3_PIG</name>